<name>A0ABQ9GG72_9NEOP</name>
<keyword evidence="4" id="KW-0378">Hydrolase</keyword>
<organism evidence="8 9">
    <name type="scientific">Dryococelus australis</name>
    <dbReference type="NCBI Taxonomy" id="614101"/>
    <lineage>
        <taxon>Eukaryota</taxon>
        <taxon>Metazoa</taxon>
        <taxon>Ecdysozoa</taxon>
        <taxon>Arthropoda</taxon>
        <taxon>Hexapoda</taxon>
        <taxon>Insecta</taxon>
        <taxon>Pterygota</taxon>
        <taxon>Neoptera</taxon>
        <taxon>Polyneoptera</taxon>
        <taxon>Phasmatodea</taxon>
        <taxon>Verophasmatodea</taxon>
        <taxon>Anareolatae</taxon>
        <taxon>Phasmatidae</taxon>
        <taxon>Eurycanthinae</taxon>
        <taxon>Dryococelus</taxon>
    </lineage>
</organism>
<evidence type="ECO:0000256" key="6">
    <source>
        <dbReference type="ARBA" id="ARBA00049117"/>
    </source>
</evidence>
<keyword evidence="9" id="KW-1185">Reference proteome</keyword>
<dbReference type="PRINTS" id="PR01162">
    <property type="entry name" value="ALPHATUBULIN"/>
</dbReference>
<keyword evidence="2" id="KW-0493">Microtubule</keyword>
<dbReference type="PANTHER" id="PTHR11588">
    <property type="entry name" value="TUBULIN"/>
    <property type="match status" value="1"/>
</dbReference>
<evidence type="ECO:0000256" key="3">
    <source>
        <dbReference type="ARBA" id="ARBA00022741"/>
    </source>
</evidence>
<dbReference type="Proteomes" id="UP001159363">
    <property type="component" value="Chromosome 11"/>
</dbReference>
<evidence type="ECO:0000256" key="5">
    <source>
        <dbReference type="ARBA" id="ARBA00023134"/>
    </source>
</evidence>
<comment type="catalytic activity">
    <reaction evidence="6">
        <text>GTP + H2O = GDP + phosphate + H(+)</text>
        <dbReference type="Rhea" id="RHEA:19669"/>
        <dbReference type="ChEBI" id="CHEBI:15377"/>
        <dbReference type="ChEBI" id="CHEBI:15378"/>
        <dbReference type="ChEBI" id="CHEBI:37565"/>
        <dbReference type="ChEBI" id="CHEBI:43474"/>
        <dbReference type="ChEBI" id="CHEBI:58189"/>
    </reaction>
    <physiologicalReaction direction="left-to-right" evidence="6">
        <dbReference type="Rhea" id="RHEA:19670"/>
    </physiologicalReaction>
</comment>
<evidence type="ECO:0000256" key="4">
    <source>
        <dbReference type="ARBA" id="ARBA00022801"/>
    </source>
</evidence>
<evidence type="ECO:0000259" key="7">
    <source>
        <dbReference type="Pfam" id="PF00091"/>
    </source>
</evidence>
<dbReference type="InterPro" id="IPR036525">
    <property type="entry name" value="Tubulin/FtsZ_GTPase_sf"/>
</dbReference>
<keyword evidence="3" id="KW-0547">Nucleotide-binding</keyword>
<feature type="domain" description="Tubulin/FtsZ GTPase" evidence="7">
    <location>
        <begin position="25"/>
        <end position="99"/>
    </location>
</feature>
<comment type="similarity">
    <text evidence="1">Belongs to the tubulin family.</text>
</comment>
<dbReference type="InterPro" id="IPR003008">
    <property type="entry name" value="Tubulin_FtsZ_GTPase"/>
</dbReference>
<dbReference type="Gene3D" id="3.40.50.1440">
    <property type="entry name" value="Tubulin/FtsZ, GTPase domain"/>
    <property type="match status" value="1"/>
</dbReference>
<dbReference type="InterPro" id="IPR002452">
    <property type="entry name" value="Alpha_tubulin"/>
</dbReference>
<proteinExistence type="inferred from homology"/>
<keyword evidence="5" id="KW-0342">GTP-binding</keyword>
<evidence type="ECO:0000256" key="2">
    <source>
        <dbReference type="ARBA" id="ARBA00022701"/>
    </source>
</evidence>
<dbReference type="Pfam" id="PF00091">
    <property type="entry name" value="Tubulin"/>
    <property type="match status" value="1"/>
</dbReference>
<evidence type="ECO:0000313" key="8">
    <source>
        <dbReference type="EMBL" id="KAJ8870867.1"/>
    </source>
</evidence>
<evidence type="ECO:0000313" key="9">
    <source>
        <dbReference type="Proteomes" id="UP001159363"/>
    </source>
</evidence>
<dbReference type="PRINTS" id="PR01161">
    <property type="entry name" value="TUBULIN"/>
</dbReference>
<protein>
    <recommendedName>
        <fullName evidence="7">Tubulin/FtsZ GTPase domain-containing protein</fullName>
    </recommendedName>
</protein>
<dbReference type="EMBL" id="JARBHB010000012">
    <property type="protein sequence ID" value="KAJ8870867.1"/>
    <property type="molecule type" value="Genomic_DNA"/>
</dbReference>
<accession>A0ABQ9GG72</accession>
<gene>
    <name evidence="8" type="ORF">PR048_027168</name>
</gene>
<comment type="caution">
    <text evidence="8">The sequence shown here is derived from an EMBL/GenBank/DDBJ whole genome shotgun (WGS) entry which is preliminary data.</text>
</comment>
<dbReference type="SUPFAM" id="SSF52490">
    <property type="entry name" value="Tubulin nucleotide-binding domain-like"/>
    <property type="match status" value="1"/>
</dbReference>
<reference evidence="8 9" key="1">
    <citation type="submission" date="2023-02" db="EMBL/GenBank/DDBJ databases">
        <title>LHISI_Scaffold_Assembly.</title>
        <authorList>
            <person name="Stuart O.P."/>
            <person name="Cleave R."/>
            <person name="Magrath M.J.L."/>
            <person name="Mikheyev A.S."/>
        </authorList>
    </citation>
    <scope>NUCLEOTIDE SEQUENCE [LARGE SCALE GENOMIC DNA]</scope>
    <source>
        <strain evidence="8">Daus_M_001</strain>
        <tissue evidence="8">Leg muscle</tissue>
    </source>
</reference>
<evidence type="ECO:0000256" key="1">
    <source>
        <dbReference type="ARBA" id="ARBA00009636"/>
    </source>
</evidence>
<dbReference type="InterPro" id="IPR000217">
    <property type="entry name" value="Tubulin"/>
</dbReference>
<sequence>MYRHHTPDTLTAAVEMSSGFPQLRECISIHVGQAGVQIGNACWELYCLEHGIQPDGQMPSDKTIGGGDDSFNTFFSETGAGKHVPRAVFVDLEPTVVGMSLISAWLDTRYSAEIAAYSGKMAPLAICWNAVGQIVALYITSRKLGRHETFPVCGSKLYTRSILGASCNMGSPWRGCWATRVTRYDLPPWHLRGLVAKQLAALQDRPGAVVGRPELHGTTYLHGIYVAYQVQYTTAGNVYRGMGEAAGFRTPTGIKLDPPNHTCEYRECKEQRKAGFPLVRARTHKVTSRARGVPRDDVRLLTTGPCPLQFQGYVRPVCSRWPAQEGCYPSHARMAFLLCVSPSRADGPLRRVSTRATHVWHFYCACLPAEQMLQCMRVS</sequence>